<organism evidence="3 4">
    <name type="scientific">Cyphellophora attinorum</name>
    <dbReference type="NCBI Taxonomy" id="1664694"/>
    <lineage>
        <taxon>Eukaryota</taxon>
        <taxon>Fungi</taxon>
        <taxon>Dikarya</taxon>
        <taxon>Ascomycota</taxon>
        <taxon>Pezizomycotina</taxon>
        <taxon>Eurotiomycetes</taxon>
        <taxon>Chaetothyriomycetidae</taxon>
        <taxon>Chaetothyriales</taxon>
        <taxon>Cyphellophoraceae</taxon>
        <taxon>Cyphellophora</taxon>
    </lineage>
</organism>
<dbReference type="GeneID" id="28740310"/>
<dbReference type="OrthoDB" id="4157470at2759"/>
<evidence type="ECO:0000259" key="2">
    <source>
        <dbReference type="Pfam" id="PF13508"/>
    </source>
</evidence>
<dbReference type="Pfam" id="PF13508">
    <property type="entry name" value="Acetyltransf_7"/>
    <property type="match status" value="1"/>
</dbReference>
<evidence type="ECO:0000313" key="3">
    <source>
        <dbReference type="EMBL" id="KPI41293.1"/>
    </source>
</evidence>
<dbReference type="PANTHER" id="PTHR42791">
    <property type="entry name" value="GNAT FAMILY ACETYLTRANSFERASE"/>
    <property type="match status" value="1"/>
</dbReference>
<dbReference type="GO" id="GO:0016747">
    <property type="term" value="F:acyltransferase activity, transferring groups other than amino-acyl groups"/>
    <property type="evidence" value="ECO:0007669"/>
    <property type="project" value="InterPro"/>
</dbReference>
<gene>
    <name evidence="3" type="ORF">AB675_8017</name>
</gene>
<accession>A0A0N1H5X4</accession>
<sequence>MPIHLNPVSKIPPSEATNHESDVYLLPAISTIHFYALLCTKLHQTLYPGPKSTHPGIIEANLQRNRKALLDDPEYQITTCVGCHDPEVGEEWNVVGFVKYLVKEGRRGNATAGKQVANGEGQGQEEPVGVPGPPPAEVPKLEEKRVWPEGTHTALVEHLWPKLLAVRQKYDKELQDYIFVDILGTDPSWQRQGVGKLLMEDEVCKVADQKGIPVWLEATQEGRGLYEKLGFMEKEKIWVDLGRWENGQDKGEDWRGDGKGKEGEGEGWYVLVIMVREARASNGV</sequence>
<feature type="region of interest" description="Disordered" evidence="1">
    <location>
        <begin position="111"/>
        <end position="135"/>
    </location>
</feature>
<keyword evidence="4" id="KW-1185">Reference proteome</keyword>
<name>A0A0N1H5X4_9EURO</name>
<dbReference type="AlphaFoldDB" id="A0A0N1H5X4"/>
<dbReference type="Proteomes" id="UP000038010">
    <property type="component" value="Unassembled WGS sequence"/>
</dbReference>
<protein>
    <recommendedName>
        <fullName evidence="2">N-acetyltransferase domain-containing protein</fullName>
    </recommendedName>
</protein>
<dbReference type="EMBL" id="LFJN01000010">
    <property type="protein sequence ID" value="KPI41293.1"/>
    <property type="molecule type" value="Genomic_DNA"/>
</dbReference>
<dbReference type="STRING" id="1664694.A0A0N1H5X4"/>
<dbReference type="Gene3D" id="3.40.630.30">
    <property type="match status" value="1"/>
</dbReference>
<dbReference type="InterPro" id="IPR000182">
    <property type="entry name" value="GNAT_dom"/>
</dbReference>
<reference evidence="3 4" key="1">
    <citation type="submission" date="2015-06" db="EMBL/GenBank/DDBJ databases">
        <title>Draft genome of the ant-associated black yeast Phialophora attae CBS 131958.</title>
        <authorList>
            <person name="Moreno L.F."/>
            <person name="Stielow B.J."/>
            <person name="de Hoog S."/>
            <person name="Vicente V.A."/>
            <person name="Weiss V.A."/>
            <person name="de Vries M."/>
            <person name="Cruz L.M."/>
            <person name="Souza E.M."/>
        </authorList>
    </citation>
    <scope>NUCLEOTIDE SEQUENCE [LARGE SCALE GENOMIC DNA]</scope>
    <source>
        <strain evidence="3 4">CBS 131958</strain>
    </source>
</reference>
<feature type="domain" description="N-acetyltransferase" evidence="2">
    <location>
        <begin position="181"/>
        <end position="232"/>
    </location>
</feature>
<dbReference type="SUPFAM" id="SSF55729">
    <property type="entry name" value="Acyl-CoA N-acyltransferases (Nat)"/>
    <property type="match status" value="1"/>
</dbReference>
<evidence type="ECO:0000256" key="1">
    <source>
        <dbReference type="SAM" id="MobiDB-lite"/>
    </source>
</evidence>
<dbReference type="PANTHER" id="PTHR42791:SF2">
    <property type="entry name" value="N-ACETYLTRANSFERASE DOMAIN-CONTAINING PROTEIN"/>
    <property type="match status" value="1"/>
</dbReference>
<dbReference type="VEuPathDB" id="FungiDB:AB675_8017"/>
<dbReference type="InterPro" id="IPR052523">
    <property type="entry name" value="Trichothecene_AcTrans"/>
</dbReference>
<evidence type="ECO:0000313" key="4">
    <source>
        <dbReference type="Proteomes" id="UP000038010"/>
    </source>
</evidence>
<dbReference type="CDD" id="cd04301">
    <property type="entry name" value="NAT_SF"/>
    <property type="match status" value="1"/>
</dbReference>
<proteinExistence type="predicted"/>
<dbReference type="RefSeq" id="XP_018001256.1">
    <property type="nucleotide sequence ID" value="XM_018148430.1"/>
</dbReference>
<dbReference type="InterPro" id="IPR016181">
    <property type="entry name" value="Acyl_CoA_acyltransferase"/>
</dbReference>
<comment type="caution">
    <text evidence="3">The sequence shown here is derived from an EMBL/GenBank/DDBJ whole genome shotgun (WGS) entry which is preliminary data.</text>
</comment>